<organism evidence="3 4">
    <name type="scientific">Salmo trutta</name>
    <name type="common">Brown trout</name>
    <dbReference type="NCBI Taxonomy" id="8032"/>
    <lineage>
        <taxon>Eukaryota</taxon>
        <taxon>Metazoa</taxon>
        <taxon>Chordata</taxon>
        <taxon>Craniata</taxon>
        <taxon>Vertebrata</taxon>
        <taxon>Euteleostomi</taxon>
        <taxon>Actinopterygii</taxon>
        <taxon>Neopterygii</taxon>
        <taxon>Teleostei</taxon>
        <taxon>Protacanthopterygii</taxon>
        <taxon>Salmoniformes</taxon>
        <taxon>Salmonidae</taxon>
        <taxon>Salmoninae</taxon>
        <taxon>Salmo</taxon>
    </lineage>
</organism>
<feature type="signal peptide" evidence="2">
    <location>
        <begin position="1"/>
        <end position="17"/>
    </location>
</feature>
<reference evidence="3" key="1">
    <citation type="submission" date="2025-08" db="UniProtKB">
        <authorList>
            <consortium name="Ensembl"/>
        </authorList>
    </citation>
    <scope>IDENTIFICATION</scope>
</reference>
<dbReference type="AlphaFoldDB" id="A0A673WZX1"/>
<evidence type="ECO:0000313" key="3">
    <source>
        <dbReference type="Ensembl" id="ENSSTUP00000017495.1"/>
    </source>
</evidence>
<dbReference type="InParanoid" id="A0A673WZX1"/>
<sequence length="94" mass="10415">MQLLLLLCMLALRQCLGGQCVDESFCTGSLPEYHAQLVSLPNRLNERSVPARTNCLHSCKGMNSTPSPPHPSPITLRRPVLRKNPRSCTTSRQS</sequence>
<accession>A0A673WZX1</accession>
<evidence type="ECO:0000256" key="1">
    <source>
        <dbReference type="SAM" id="MobiDB-lite"/>
    </source>
</evidence>
<reference evidence="3" key="2">
    <citation type="submission" date="2025-09" db="UniProtKB">
        <authorList>
            <consortium name="Ensembl"/>
        </authorList>
    </citation>
    <scope>IDENTIFICATION</scope>
</reference>
<protein>
    <recommendedName>
        <fullName evidence="5">Secreted protein</fullName>
    </recommendedName>
</protein>
<feature type="chain" id="PRO_5025486557" description="Secreted protein" evidence="2">
    <location>
        <begin position="18"/>
        <end position="94"/>
    </location>
</feature>
<evidence type="ECO:0008006" key="5">
    <source>
        <dbReference type="Google" id="ProtNLM"/>
    </source>
</evidence>
<name>A0A673WZX1_SALTR</name>
<dbReference type="Ensembl" id="ENSSTUT00000018427.1">
    <property type="protein sequence ID" value="ENSSTUP00000017495.1"/>
    <property type="gene ID" value="ENSSTUG00000007917.1"/>
</dbReference>
<dbReference type="Proteomes" id="UP000472277">
    <property type="component" value="Chromosome 9"/>
</dbReference>
<feature type="region of interest" description="Disordered" evidence="1">
    <location>
        <begin position="59"/>
        <end position="94"/>
    </location>
</feature>
<keyword evidence="4" id="KW-1185">Reference proteome</keyword>
<proteinExistence type="predicted"/>
<keyword evidence="2" id="KW-0732">Signal</keyword>
<dbReference type="GeneTree" id="ENSGT00990000204357"/>
<evidence type="ECO:0000313" key="4">
    <source>
        <dbReference type="Proteomes" id="UP000472277"/>
    </source>
</evidence>
<evidence type="ECO:0000256" key="2">
    <source>
        <dbReference type="SAM" id="SignalP"/>
    </source>
</evidence>